<sequence>KVSALTLETKQRRPLPTSFSFSQSDAGAPPFLTTFLLGLPIAVRSSNFGTDHIHILMMRSSPRSFAESSIALFCFSNSLSLGSRPMRWTISRASSHHSSSPSSMLKTPPVSTLARNASLTRRSSTRSST</sequence>
<proteinExistence type="predicted"/>
<name>A0ABU6QK36_9FABA</name>
<evidence type="ECO:0000313" key="2">
    <source>
        <dbReference type="EMBL" id="MED6112259.1"/>
    </source>
</evidence>
<accession>A0ABU6QK36</accession>
<organism evidence="2 3">
    <name type="scientific">Stylosanthes scabra</name>
    <dbReference type="NCBI Taxonomy" id="79078"/>
    <lineage>
        <taxon>Eukaryota</taxon>
        <taxon>Viridiplantae</taxon>
        <taxon>Streptophyta</taxon>
        <taxon>Embryophyta</taxon>
        <taxon>Tracheophyta</taxon>
        <taxon>Spermatophyta</taxon>
        <taxon>Magnoliopsida</taxon>
        <taxon>eudicotyledons</taxon>
        <taxon>Gunneridae</taxon>
        <taxon>Pentapetalae</taxon>
        <taxon>rosids</taxon>
        <taxon>fabids</taxon>
        <taxon>Fabales</taxon>
        <taxon>Fabaceae</taxon>
        <taxon>Papilionoideae</taxon>
        <taxon>50 kb inversion clade</taxon>
        <taxon>dalbergioids sensu lato</taxon>
        <taxon>Dalbergieae</taxon>
        <taxon>Pterocarpus clade</taxon>
        <taxon>Stylosanthes</taxon>
    </lineage>
</organism>
<feature type="region of interest" description="Disordered" evidence="1">
    <location>
        <begin position="92"/>
        <end position="129"/>
    </location>
</feature>
<evidence type="ECO:0000256" key="1">
    <source>
        <dbReference type="SAM" id="MobiDB-lite"/>
    </source>
</evidence>
<protein>
    <submittedName>
        <fullName evidence="2">Uncharacterized protein</fullName>
    </submittedName>
</protein>
<keyword evidence="3" id="KW-1185">Reference proteome</keyword>
<dbReference type="EMBL" id="JASCZI010000527">
    <property type="protein sequence ID" value="MED6112259.1"/>
    <property type="molecule type" value="Genomic_DNA"/>
</dbReference>
<reference evidence="2 3" key="1">
    <citation type="journal article" date="2023" name="Plants (Basel)">
        <title>Bridging the Gap: Combining Genomics and Transcriptomics Approaches to Understand Stylosanthes scabra, an Orphan Legume from the Brazilian Caatinga.</title>
        <authorList>
            <person name="Ferreira-Neto J.R.C."/>
            <person name="da Silva M.D."/>
            <person name="Binneck E."/>
            <person name="de Melo N.F."/>
            <person name="da Silva R.H."/>
            <person name="de Melo A.L.T.M."/>
            <person name="Pandolfi V."/>
            <person name="Bustamante F.O."/>
            <person name="Brasileiro-Vidal A.C."/>
            <person name="Benko-Iseppon A.M."/>
        </authorList>
    </citation>
    <scope>NUCLEOTIDE SEQUENCE [LARGE SCALE GENOMIC DNA]</scope>
    <source>
        <tissue evidence="2">Leaves</tissue>
    </source>
</reference>
<feature type="compositionally biased region" description="Low complexity" evidence="1">
    <location>
        <begin position="120"/>
        <end position="129"/>
    </location>
</feature>
<feature type="non-terminal residue" evidence="2">
    <location>
        <position position="1"/>
    </location>
</feature>
<gene>
    <name evidence="2" type="ORF">PIB30_060094</name>
</gene>
<feature type="compositionally biased region" description="Polar residues" evidence="1">
    <location>
        <begin position="109"/>
        <end position="119"/>
    </location>
</feature>
<comment type="caution">
    <text evidence="2">The sequence shown here is derived from an EMBL/GenBank/DDBJ whole genome shotgun (WGS) entry which is preliminary data.</text>
</comment>
<evidence type="ECO:0000313" key="3">
    <source>
        <dbReference type="Proteomes" id="UP001341840"/>
    </source>
</evidence>
<dbReference type="Proteomes" id="UP001341840">
    <property type="component" value="Unassembled WGS sequence"/>
</dbReference>